<protein>
    <submittedName>
        <fullName evidence="6">NHL repeat-containing protein</fullName>
    </submittedName>
</protein>
<dbReference type="Pfam" id="PF18676">
    <property type="entry name" value="MBG_2"/>
    <property type="match status" value="1"/>
</dbReference>
<evidence type="ECO:0000256" key="3">
    <source>
        <dbReference type="SAM" id="SignalP"/>
    </source>
</evidence>
<feature type="repeat" description="NHL" evidence="2">
    <location>
        <begin position="85"/>
        <end position="121"/>
    </location>
</feature>
<evidence type="ECO:0000256" key="2">
    <source>
        <dbReference type="PROSITE-ProRule" id="PRU00504"/>
    </source>
</evidence>
<keyword evidence="3" id="KW-0732">Signal</keyword>
<keyword evidence="1" id="KW-0677">Repeat</keyword>
<accession>A0A1I6MNE1</accession>
<gene>
    <name evidence="6" type="ORF">SAMN05421771_3080</name>
</gene>
<dbReference type="InterPro" id="IPR013783">
    <property type="entry name" value="Ig-like_fold"/>
</dbReference>
<evidence type="ECO:0000313" key="6">
    <source>
        <dbReference type="EMBL" id="SFS17200.1"/>
    </source>
</evidence>
<dbReference type="InterPro" id="IPR011042">
    <property type="entry name" value="6-blade_b-propeller_TolB-like"/>
</dbReference>
<dbReference type="Proteomes" id="UP000199024">
    <property type="component" value="Unassembled WGS sequence"/>
</dbReference>
<dbReference type="InterPro" id="IPR001258">
    <property type="entry name" value="NHL_repeat"/>
</dbReference>
<feature type="domain" description="MBG" evidence="5">
    <location>
        <begin position="424"/>
        <end position="491"/>
    </location>
</feature>
<name>A0A1I6MNE1_9BACT</name>
<reference evidence="6 7" key="1">
    <citation type="submission" date="2016-10" db="EMBL/GenBank/DDBJ databases">
        <authorList>
            <person name="de Groot N.N."/>
        </authorList>
    </citation>
    <scope>NUCLEOTIDE SEQUENCE [LARGE SCALE GENOMIC DNA]</scope>
    <source>
        <strain evidence="6 7">DSM 21001</strain>
    </source>
</reference>
<dbReference type="AlphaFoldDB" id="A0A1I6MNE1"/>
<dbReference type="Gene3D" id="2.120.10.30">
    <property type="entry name" value="TolB, C-terminal domain"/>
    <property type="match status" value="3"/>
</dbReference>
<evidence type="ECO:0000313" key="7">
    <source>
        <dbReference type="Proteomes" id="UP000199024"/>
    </source>
</evidence>
<dbReference type="InterPro" id="IPR041286">
    <property type="entry name" value="MBG_2"/>
</dbReference>
<dbReference type="PROSITE" id="PS51125">
    <property type="entry name" value="NHL"/>
    <property type="match status" value="1"/>
</dbReference>
<dbReference type="SUPFAM" id="SSF101898">
    <property type="entry name" value="NHL repeat"/>
    <property type="match status" value="1"/>
</dbReference>
<evidence type="ECO:0000259" key="5">
    <source>
        <dbReference type="Pfam" id="PF18676"/>
    </source>
</evidence>
<dbReference type="Pfam" id="PF01436">
    <property type="entry name" value="NHL"/>
    <property type="match status" value="2"/>
</dbReference>
<dbReference type="Pfam" id="PF16640">
    <property type="entry name" value="Big_3_5"/>
    <property type="match status" value="2"/>
</dbReference>
<organism evidence="6 7">
    <name type="scientific">Granulicella pectinivorans</name>
    <dbReference type="NCBI Taxonomy" id="474950"/>
    <lineage>
        <taxon>Bacteria</taxon>
        <taxon>Pseudomonadati</taxon>
        <taxon>Acidobacteriota</taxon>
        <taxon>Terriglobia</taxon>
        <taxon>Terriglobales</taxon>
        <taxon>Acidobacteriaceae</taxon>
        <taxon>Granulicella</taxon>
    </lineage>
</organism>
<dbReference type="PANTHER" id="PTHR46388:SF2">
    <property type="entry name" value="NHL REPEAT-CONTAINING PROTEIN 2"/>
    <property type="match status" value="1"/>
</dbReference>
<dbReference type="Gene3D" id="2.60.40.10">
    <property type="entry name" value="Immunoglobulins"/>
    <property type="match status" value="2"/>
</dbReference>
<feature type="chain" id="PRO_5011448077" evidence="3">
    <location>
        <begin position="30"/>
        <end position="759"/>
    </location>
</feature>
<feature type="domain" description="Bacterial Ig-like" evidence="4">
    <location>
        <begin position="506"/>
        <end position="590"/>
    </location>
</feature>
<dbReference type="OrthoDB" id="128282at2"/>
<proteinExistence type="predicted"/>
<dbReference type="STRING" id="474950.SAMN05421771_3080"/>
<evidence type="ECO:0000259" key="4">
    <source>
        <dbReference type="Pfam" id="PF16640"/>
    </source>
</evidence>
<sequence length="759" mass="73368">MGTQSGTNPGKLIGGLVLACLLAASRAQTAVVPLLSPVGLAFDAAGGVYVAESGRHVVDRFDPVTGAFTVVAGNGTQGFAGDGGPATAAELDSPQGLALDAAGNLYIADAHNHRVRMVAATTKVISTVASGFRLPMAVALDGVGDLFVADAADHRVQRVVLASGVISTVAGNGTEGSGGDGGAATEAALDSPGGLALDPGGNLYIADTHNHRVRMVAAGTGLISTLASGLGLPKGISVDTTGDMYVADRQGHTVFKLAGGSLTMLAGTGGEGFAGDGGPAVAALLDGPQAAGVSPAGLVTLADTRNQRVRQVDRSGVIRTLAGVGLESGTVVFTGASVVQYGTGSLTATCHGATGSVVLYDVSGGTPVALGTTALVDGVASFSTAGLAAGGHRLLAAYGGDAGHAAGESGVVSLTVTPAPLIAAAGTIAMVYGAAVPGVTGTLTGVLGQDVGKVSAVFATDATSLSPVGIYPVTARLTGAAAANYAVTATGNVTIGQAGSDTTLGSSALTVTSGTPVTFSAKATSKTQGVPTGRVSFLDGGVTVGALALDGSGAASMPLTLGPGTHAVTAVYGGDANFLGSASAALSEEVVTSVIAAQPDFALNATNGTQTIVGGTSATFGFGVTVTNGSLSGPILLAATGLPNGASASFHPAVIPPGGAVTSFTMTIQTVKPAAISPMQAATFALGVLLFLGLRRRNRVVGVLFGLGLLAGCGDRVTNVGSGGSGKGPVSYPITVTGTSTASSGAVLEHTAVVTLTVQ</sequence>
<feature type="domain" description="Bacterial Ig-like" evidence="4">
    <location>
        <begin position="335"/>
        <end position="417"/>
    </location>
</feature>
<dbReference type="PANTHER" id="PTHR46388">
    <property type="entry name" value="NHL REPEAT-CONTAINING PROTEIN 2"/>
    <property type="match status" value="1"/>
</dbReference>
<feature type="signal peptide" evidence="3">
    <location>
        <begin position="1"/>
        <end position="29"/>
    </location>
</feature>
<evidence type="ECO:0000256" key="1">
    <source>
        <dbReference type="ARBA" id="ARBA00022737"/>
    </source>
</evidence>
<keyword evidence="7" id="KW-1185">Reference proteome</keyword>
<dbReference type="EMBL" id="FOZL01000001">
    <property type="protein sequence ID" value="SFS17200.1"/>
    <property type="molecule type" value="Genomic_DNA"/>
</dbReference>
<dbReference type="InterPro" id="IPR032109">
    <property type="entry name" value="Big_3_5"/>
</dbReference>